<keyword evidence="6" id="KW-0813">Transport</keyword>
<sequence length="300" mass="30983">MDVSFSWNLIDDIREMWSLPSMVSAFRAGTIVAVLAGLVGWFMVLRKQSFAGHTLAVVGFPGAAAAVWLGLSAGSGYLAFCLLAALVIAALPTQGQAGYSEESAVVGTTQAFALGAGSLFIALYKGFLNGTNALLFGTFLGITSDQVLLLAIIAAVVLIVLAVAGRPLLFASIDRDVARANGVPTRLLGVVFLLLLGATAAAVSQITGSLLVFALLVLPPATAQLITARPARGLVLSVVLALVSVWVALFVSYYSPYPVGFWLTTVAFGLYLVTAAVSVALRRLGRRAVPAAVAVSEAAA</sequence>
<feature type="transmembrane region" description="Helical" evidence="7">
    <location>
        <begin position="50"/>
        <end position="69"/>
    </location>
</feature>
<dbReference type="EMBL" id="BAABJQ010000022">
    <property type="protein sequence ID" value="GAA5194827.1"/>
    <property type="molecule type" value="Genomic_DNA"/>
</dbReference>
<reference evidence="9" key="1">
    <citation type="journal article" date="2019" name="Int. J. Syst. Evol. Microbiol.">
        <title>The Global Catalogue of Microorganisms (GCM) 10K type strain sequencing project: providing services to taxonomists for standard genome sequencing and annotation.</title>
        <authorList>
            <consortium name="The Broad Institute Genomics Platform"/>
            <consortium name="The Broad Institute Genome Sequencing Center for Infectious Disease"/>
            <person name="Wu L."/>
            <person name="Ma J."/>
        </authorList>
    </citation>
    <scope>NUCLEOTIDE SEQUENCE [LARGE SCALE GENOMIC DNA]</scope>
    <source>
        <strain evidence="9">JCM 18304</strain>
    </source>
</reference>
<evidence type="ECO:0000313" key="9">
    <source>
        <dbReference type="Proteomes" id="UP001501570"/>
    </source>
</evidence>
<feature type="transmembrane region" description="Helical" evidence="7">
    <location>
        <begin position="104"/>
        <end position="127"/>
    </location>
</feature>
<feature type="transmembrane region" description="Helical" evidence="7">
    <location>
        <begin position="183"/>
        <end position="203"/>
    </location>
</feature>
<proteinExistence type="inferred from homology"/>
<evidence type="ECO:0000256" key="1">
    <source>
        <dbReference type="ARBA" id="ARBA00004141"/>
    </source>
</evidence>
<comment type="caution">
    <text evidence="8">The sequence shown here is derived from an EMBL/GenBank/DDBJ whole genome shotgun (WGS) entry which is preliminary data.</text>
</comment>
<dbReference type="SUPFAM" id="SSF81345">
    <property type="entry name" value="ABC transporter involved in vitamin B12 uptake, BtuC"/>
    <property type="match status" value="1"/>
</dbReference>
<dbReference type="Gene3D" id="1.10.3470.10">
    <property type="entry name" value="ABC transporter involved in vitamin B12 uptake, BtuC"/>
    <property type="match status" value="1"/>
</dbReference>
<dbReference type="InterPro" id="IPR001626">
    <property type="entry name" value="ABC_TroCD"/>
</dbReference>
<dbReference type="PANTHER" id="PTHR30477:SF13">
    <property type="entry name" value="IRON TRANSPORT SYSTEM MEMBRANE PROTEIN HI_0360-RELATED"/>
    <property type="match status" value="1"/>
</dbReference>
<evidence type="ECO:0000256" key="7">
    <source>
        <dbReference type="SAM" id="Phobius"/>
    </source>
</evidence>
<evidence type="ECO:0000256" key="3">
    <source>
        <dbReference type="ARBA" id="ARBA00022692"/>
    </source>
</evidence>
<evidence type="ECO:0000256" key="6">
    <source>
        <dbReference type="RuleBase" id="RU003943"/>
    </source>
</evidence>
<protein>
    <submittedName>
        <fullName evidence="8">Metal ABC transporter permease</fullName>
    </submittedName>
</protein>
<keyword evidence="4 7" id="KW-1133">Transmembrane helix</keyword>
<name>A0ABP9SGA1_9ACTN</name>
<dbReference type="InterPro" id="IPR037294">
    <property type="entry name" value="ABC_BtuC-like"/>
</dbReference>
<evidence type="ECO:0000256" key="4">
    <source>
        <dbReference type="ARBA" id="ARBA00022989"/>
    </source>
</evidence>
<gene>
    <name evidence="8" type="ORF">GCM10023322_60170</name>
</gene>
<feature type="transmembrane region" description="Helical" evidence="7">
    <location>
        <begin position="147"/>
        <end position="171"/>
    </location>
</feature>
<comment type="similarity">
    <text evidence="2 6">Belongs to the ABC-3 integral membrane protein family.</text>
</comment>
<dbReference type="Proteomes" id="UP001501570">
    <property type="component" value="Unassembled WGS sequence"/>
</dbReference>
<keyword evidence="9" id="KW-1185">Reference proteome</keyword>
<accession>A0ABP9SGA1</accession>
<dbReference type="RefSeq" id="WP_345635289.1">
    <property type="nucleotide sequence ID" value="NZ_BAABJQ010000022.1"/>
</dbReference>
<evidence type="ECO:0000256" key="5">
    <source>
        <dbReference type="ARBA" id="ARBA00023136"/>
    </source>
</evidence>
<dbReference type="Pfam" id="PF00950">
    <property type="entry name" value="ABC-3"/>
    <property type="match status" value="1"/>
</dbReference>
<organism evidence="8 9">
    <name type="scientific">Rugosimonospora acidiphila</name>
    <dbReference type="NCBI Taxonomy" id="556531"/>
    <lineage>
        <taxon>Bacteria</taxon>
        <taxon>Bacillati</taxon>
        <taxon>Actinomycetota</taxon>
        <taxon>Actinomycetes</taxon>
        <taxon>Micromonosporales</taxon>
        <taxon>Micromonosporaceae</taxon>
        <taxon>Rugosimonospora</taxon>
    </lineage>
</organism>
<comment type="subcellular location">
    <subcellularLocation>
        <location evidence="6">Cell membrane</location>
        <topology evidence="6">Multi-pass membrane protein</topology>
    </subcellularLocation>
    <subcellularLocation>
        <location evidence="1">Membrane</location>
        <topology evidence="1">Multi-pass membrane protein</topology>
    </subcellularLocation>
</comment>
<feature type="transmembrane region" description="Helical" evidence="7">
    <location>
        <begin position="260"/>
        <end position="281"/>
    </location>
</feature>
<keyword evidence="5 7" id="KW-0472">Membrane</keyword>
<dbReference type="PANTHER" id="PTHR30477">
    <property type="entry name" value="ABC-TRANSPORTER METAL-BINDING PROTEIN"/>
    <property type="match status" value="1"/>
</dbReference>
<evidence type="ECO:0000313" key="8">
    <source>
        <dbReference type="EMBL" id="GAA5194827.1"/>
    </source>
</evidence>
<feature type="transmembrane region" description="Helical" evidence="7">
    <location>
        <begin position="25"/>
        <end position="43"/>
    </location>
</feature>
<evidence type="ECO:0000256" key="2">
    <source>
        <dbReference type="ARBA" id="ARBA00008034"/>
    </source>
</evidence>
<feature type="transmembrane region" description="Helical" evidence="7">
    <location>
        <begin position="234"/>
        <end position="254"/>
    </location>
</feature>
<keyword evidence="3 6" id="KW-0812">Transmembrane</keyword>